<comment type="caution">
    <text evidence="2">The sequence shown here is derived from an EMBL/GenBank/DDBJ whole genome shotgun (WGS) entry which is preliminary data.</text>
</comment>
<keyword evidence="1" id="KW-0472">Membrane</keyword>
<keyword evidence="3" id="KW-1185">Reference proteome</keyword>
<dbReference type="Proteomes" id="UP001642484">
    <property type="component" value="Unassembled WGS sequence"/>
</dbReference>
<keyword evidence="1" id="KW-0812">Transmembrane</keyword>
<feature type="transmembrane region" description="Helical" evidence="1">
    <location>
        <begin position="173"/>
        <end position="198"/>
    </location>
</feature>
<dbReference type="EMBL" id="CAXAMN010025173">
    <property type="protein sequence ID" value="CAK9093137.1"/>
    <property type="molecule type" value="Genomic_DNA"/>
</dbReference>
<evidence type="ECO:0000313" key="2">
    <source>
        <dbReference type="EMBL" id="CAK9093137.1"/>
    </source>
</evidence>
<proteinExistence type="predicted"/>
<organism evidence="2 3">
    <name type="scientific">Durusdinium trenchii</name>
    <dbReference type="NCBI Taxonomy" id="1381693"/>
    <lineage>
        <taxon>Eukaryota</taxon>
        <taxon>Sar</taxon>
        <taxon>Alveolata</taxon>
        <taxon>Dinophyceae</taxon>
        <taxon>Suessiales</taxon>
        <taxon>Symbiodiniaceae</taxon>
        <taxon>Durusdinium</taxon>
    </lineage>
</organism>
<name>A0ABP0QXV5_9DINO</name>
<evidence type="ECO:0000313" key="3">
    <source>
        <dbReference type="Proteomes" id="UP001642484"/>
    </source>
</evidence>
<sequence length="202" mass="22384">MKAETEAESEALRARVAQLEMKLAQKLLTEEDMQEDLPPSILQPLVDAAVKEVPELQAVEDARMGMTEDKMYVFQMGNASGKQAIYRRKYEVMGMVLTQQEEFLKASRKAVKSAKSSPAIQELMELKKNGGLGLTKKGIAKEISQIEATDNMAAIIFRDVIPKLEENPLADSLGYLSATFLLILVLVLFTLCLVPPVINPDE</sequence>
<accession>A0ABP0QXV5</accession>
<protein>
    <submittedName>
        <fullName evidence="2">Uncharacterized protein</fullName>
    </submittedName>
</protein>
<gene>
    <name evidence="2" type="ORF">CCMP2556_LOCUS44550</name>
</gene>
<evidence type="ECO:0000256" key="1">
    <source>
        <dbReference type="SAM" id="Phobius"/>
    </source>
</evidence>
<keyword evidence="1" id="KW-1133">Transmembrane helix</keyword>
<reference evidence="2 3" key="1">
    <citation type="submission" date="2024-02" db="EMBL/GenBank/DDBJ databases">
        <authorList>
            <person name="Chen Y."/>
            <person name="Shah S."/>
            <person name="Dougan E. K."/>
            <person name="Thang M."/>
            <person name="Chan C."/>
        </authorList>
    </citation>
    <scope>NUCLEOTIDE SEQUENCE [LARGE SCALE GENOMIC DNA]</scope>
</reference>